<proteinExistence type="predicted"/>
<dbReference type="EMBL" id="JBHSOF010000060">
    <property type="protein sequence ID" value="MFC5667552.1"/>
    <property type="molecule type" value="Genomic_DNA"/>
</dbReference>
<dbReference type="RefSeq" id="WP_380229222.1">
    <property type="nucleotide sequence ID" value="NZ_JBHSOF010000060.1"/>
</dbReference>
<gene>
    <name evidence="1" type="ORF">ACFP3U_31850</name>
</gene>
<comment type="caution">
    <text evidence="1">The sequence shown here is derived from an EMBL/GenBank/DDBJ whole genome shotgun (WGS) entry which is preliminary data.</text>
</comment>
<protein>
    <submittedName>
        <fullName evidence="1">Uncharacterized protein</fullName>
    </submittedName>
</protein>
<name>A0ABW0XAI1_9ACTN</name>
<reference evidence="2" key="1">
    <citation type="journal article" date="2019" name="Int. J. Syst. Evol. Microbiol.">
        <title>The Global Catalogue of Microorganisms (GCM) 10K type strain sequencing project: providing services to taxonomists for standard genome sequencing and annotation.</title>
        <authorList>
            <consortium name="The Broad Institute Genomics Platform"/>
            <consortium name="The Broad Institute Genome Sequencing Center for Infectious Disease"/>
            <person name="Wu L."/>
            <person name="Ma J."/>
        </authorList>
    </citation>
    <scope>NUCLEOTIDE SEQUENCE [LARGE SCALE GENOMIC DNA]</scope>
    <source>
        <strain evidence="2">CGMCC 4.1437</strain>
    </source>
</reference>
<evidence type="ECO:0000313" key="2">
    <source>
        <dbReference type="Proteomes" id="UP001595975"/>
    </source>
</evidence>
<dbReference type="Proteomes" id="UP001595975">
    <property type="component" value="Unassembled WGS sequence"/>
</dbReference>
<keyword evidence="2" id="KW-1185">Reference proteome</keyword>
<sequence length="787" mass="85769">MTVSDVIAHRVWQPYDDAPLITREMISGLDSCDPLARKRLLAYLEAVVFQRAIPVHTAVAFNAVYFGYDLSAGGYVGGPLDIGDFPSVALGERVEALPVGAMINIRTGGDLLPAEIVYKEGAHPELGPYGEVPAWLSGAPAGTRGPGMLDPDEAPILRERLVFDTTAFGQDLAPTVNRLQRLRRQGRTDEFEHLVVESRYALVDADLSDAEYYARYLVTRGRAQLTSALAPSPLPSLIAPGSGDDGLLEAIRGLMATVRQGLASLDTARVWGEYAFTRESMAQRLLDPFPPNRDDLLRLAESASNQAVPRGARRVGVGPPKPVYTAVGPVLRSRASWQDRIRGTDYPMAVCHANSVLSDYARREGDETTGLLASGVRLSLDDRWQGGGVWRAVYVGDAVRAALPEGSVDAPVGRGWAESFPPQAVVPEPSLPQDHRLVDTEDLAAQRDVEDLAPEPWPDDSDLGASVLLSADDSQVEWAQPLRLGHVLEQYLPLPREVAAEFRTSGAAAGSVRVVLHHAGQELPADRACHDTSMTESEGGVRLDGLAWPPDLFPGIWLSFTWLRGSRVVNARTTLLPHPVTVDGDLIRHRYDPMVFTRDWAYAQPVSAQSPNDSFEERLLMTAVRRLGLLDQFGRAMLARNDVPAAVDAVMDGSELAADRVEAVLVGLLAAECLTVARGSRGSDGRTYHPPRMGQPLEELVCYTPRCVKTRGGASIDDRGQDTSAAADQQVHEHDVAGFLRRIGHLGHQATDEQRALYHADHRRFRLTGPAQLPPGFTYVRPHKRGR</sequence>
<accession>A0ABW0XAI1</accession>
<organism evidence="1 2">
    <name type="scientific">Kitasatospora misakiensis</name>
    <dbReference type="NCBI Taxonomy" id="67330"/>
    <lineage>
        <taxon>Bacteria</taxon>
        <taxon>Bacillati</taxon>
        <taxon>Actinomycetota</taxon>
        <taxon>Actinomycetes</taxon>
        <taxon>Kitasatosporales</taxon>
        <taxon>Streptomycetaceae</taxon>
        <taxon>Kitasatospora</taxon>
    </lineage>
</organism>
<evidence type="ECO:0000313" key="1">
    <source>
        <dbReference type="EMBL" id="MFC5667552.1"/>
    </source>
</evidence>